<evidence type="ECO:0000313" key="1">
    <source>
        <dbReference type="EMBL" id="MPL62375.1"/>
    </source>
</evidence>
<sequence>MSKIEFTKEDLENVAMLSRLSLTEEEKEKFLVEMKDILEYVGQVSEMASGKVEASGGENYGKQFIDSVNKNTTREDNVLNEANEYTEALLENAPIRNGDYVEVSKVLDKYKNKEK</sequence>
<dbReference type="SUPFAM" id="SSF141000">
    <property type="entry name" value="Glu-tRNAGln amidotransferase C subunit"/>
    <property type="match status" value="1"/>
</dbReference>
<keyword evidence="1" id="KW-0808">Transferase</keyword>
<name>A0A644T618_9ZZZZ</name>
<dbReference type="Pfam" id="PF02686">
    <property type="entry name" value="GatC"/>
    <property type="match status" value="1"/>
</dbReference>
<dbReference type="InterPro" id="IPR036113">
    <property type="entry name" value="Asp/Glu-ADT_sf_sub_c"/>
</dbReference>
<dbReference type="InterPro" id="IPR003837">
    <property type="entry name" value="GatC"/>
</dbReference>
<dbReference type="EC" id="6.3.5.-" evidence="1"/>
<dbReference type="AlphaFoldDB" id="A0A644T618"/>
<reference evidence="1" key="1">
    <citation type="submission" date="2019-08" db="EMBL/GenBank/DDBJ databases">
        <authorList>
            <person name="Kucharzyk K."/>
            <person name="Murdoch R.W."/>
            <person name="Higgins S."/>
            <person name="Loffler F."/>
        </authorList>
    </citation>
    <scope>NUCLEOTIDE SEQUENCE</scope>
</reference>
<proteinExistence type="predicted"/>
<dbReference type="GO" id="GO:0016874">
    <property type="term" value="F:ligase activity"/>
    <property type="evidence" value="ECO:0007669"/>
    <property type="project" value="UniProtKB-KW"/>
</dbReference>
<keyword evidence="1" id="KW-0436">Ligase</keyword>
<accession>A0A644T618</accession>
<dbReference type="GO" id="GO:0006450">
    <property type="term" value="P:regulation of translational fidelity"/>
    <property type="evidence" value="ECO:0007669"/>
    <property type="project" value="InterPro"/>
</dbReference>
<protein>
    <submittedName>
        <fullName evidence="1">Aspartyl/glutamyl-tRNA(Asn/Gln) amidotransferase subunit C</fullName>
        <ecNumber evidence="1">6.3.5.-</ecNumber>
    </submittedName>
</protein>
<dbReference type="Gene3D" id="1.10.20.60">
    <property type="entry name" value="Glu-tRNAGln amidotransferase C subunit, N-terminal domain"/>
    <property type="match status" value="1"/>
</dbReference>
<comment type="caution">
    <text evidence="1">The sequence shown here is derived from an EMBL/GenBank/DDBJ whole genome shotgun (WGS) entry which is preliminary data.</text>
</comment>
<organism evidence="1">
    <name type="scientific">bioreactor metagenome</name>
    <dbReference type="NCBI Taxonomy" id="1076179"/>
    <lineage>
        <taxon>unclassified sequences</taxon>
        <taxon>metagenomes</taxon>
        <taxon>ecological metagenomes</taxon>
    </lineage>
</organism>
<gene>
    <name evidence="1" type="primary">gatC_2</name>
    <name evidence="1" type="ORF">SDC9_07995</name>
</gene>
<dbReference type="EMBL" id="VSSQ01000017">
    <property type="protein sequence ID" value="MPL62375.1"/>
    <property type="molecule type" value="Genomic_DNA"/>
</dbReference>
<dbReference type="GO" id="GO:0016740">
    <property type="term" value="F:transferase activity"/>
    <property type="evidence" value="ECO:0007669"/>
    <property type="project" value="UniProtKB-KW"/>
</dbReference>